<dbReference type="CDD" id="cd12797">
    <property type="entry name" value="M23_peptidase"/>
    <property type="match status" value="1"/>
</dbReference>
<dbReference type="Gene3D" id="2.70.70.10">
    <property type="entry name" value="Glucose Permease (Domain IIA)"/>
    <property type="match status" value="1"/>
</dbReference>
<evidence type="ECO:0000313" key="2">
    <source>
        <dbReference type="EMBL" id="MBK3493610.1"/>
    </source>
</evidence>
<proteinExistence type="predicted"/>
<gene>
    <name evidence="2" type="ORF">JFL43_01735</name>
</gene>
<dbReference type="RefSeq" id="WP_200747689.1">
    <property type="nucleotide sequence ID" value="NZ_JAEOAH010000001.1"/>
</dbReference>
<dbReference type="EMBL" id="JAEOAH010000001">
    <property type="protein sequence ID" value="MBK3493610.1"/>
    <property type="molecule type" value="Genomic_DNA"/>
</dbReference>
<dbReference type="InterPro" id="IPR016047">
    <property type="entry name" value="M23ase_b-sheet_dom"/>
</dbReference>
<evidence type="ECO:0000313" key="3">
    <source>
        <dbReference type="Proteomes" id="UP000618943"/>
    </source>
</evidence>
<comment type="caution">
    <text evidence="2">The sequence shown here is derived from an EMBL/GenBank/DDBJ whole genome shotgun (WGS) entry which is preliminary data.</text>
</comment>
<dbReference type="InterPro" id="IPR011055">
    <property type="entry name" value="Dup_hybrid_motif"/>
</dbReference>
<organism evidence="2 3">
    <name type="scientific">Viridibacillus soli</name>
    <dbReference type="NCBI Taxonomy" id="2798301"/>
    <lineage>
        <taxon>Bacteria</taxon>
        <taxon>Bacillati</taxon>
        <taxon>Bacillota</taxon>
        <taxon>Bacilli</taxon>
        <taxon>Bacillales</taxon>
        <taxon>Caryophanaceae</taxon>
        <taxon>Viridibacillus</taxon>
    </lineage>
</organism>
<evidence type="ECO:0000259" key="1">
    <source>
        <dbReference type="Pfam" id="PF01551"/>
    </source>
</evidence>
<accession>A0ABS1H2H0</accession>
<dbReference type="Proteomes" id="UP000618943">
    <property type="component" value="Unassembled WGS sequence"/>
</dbReference>
<dbReference type="Pfam" id="PF01551">
    <property type="entry name" value="Peptidase_M23"/>
    <property type="match status" value="1"/>
</dbReference>
<name>A0ABS1H2H0_9BACL</name>
<keyword evidence="3" id="KW-1185">Reference proteome</keyword>
<protein>
    <submittedName>
        <fullName evidence="2">M23 family metallopeptidase</fullName>
    </submittedName>
</protein>
<dbReference type="SUPFAM" id="SSF51261">
    <property type="entry name" value="Duplicated hybrid motif"/>
    <property type="match status" value="1"/>
</dbReference>
<sequence>MLEHSNKEYSLLAHFKEHFIMVNEGDAVKKDQIIGLCRNSGNSSEPHVHFQVMDSSDYMNCQSIRIRCNDGLEPIQGERGSLLLD</sequence>
<reference evidence="2 3" key="1">
    <citation type="submission" date="2020-12" db="EMBL/GenBank/DDBJ databases">
        <title>YIM B01967 draft genome.</title>
        <authorList>
            <person name="Yan X."/>
        </authorList>
    </citation>
    <scope>NUCLEOTIDE SEQUENCE [LARGE SCALE GENOMIC DNA]</scope>
    <source>
        <strain evidence="2 3">YIM B01967</strain>
    </source>
</reference>
<feature type="domain" description="M23ase beta-sheet core" evidence="1">
    <location>
        <begin position="1"/>
        <end position="60"/>
    </location>
</feature>